<reference evidence="1 2" key="1">
    <citation type="submission" date="2019-04" db="EMBL/GenBank/DDBJ databases">
        <authorList>
            <person name="Fouts D."/>
            <person name="Sutton G."/>
            <person name="Singh I."/>
            <person name="Nguyen K."/>
        </authorList>
    </citation>
    <scope>NUCLEOTIDE SEQUENCE [LARGE SCALE GENOMIC DNA]</scope>
    <source>
        <strain evidence="1 2">55</strain>
    </source>
</reference>
<protein>
    <submittedName>
        <fullName evidence="1">Uncharacterized protein</fullName>
    </submittedName>
</protein>
<evidence type="ECO:0000313" key="2">
    <source>
        <dbReference type="Proteomes" id="UP000304895"/>
    </source>
</evidence>
<organism evidence="1 2">
    <name type="scientific">Klebsiella pneumoniae subsp. pneumoniae</name>
    <dbReference type="NCBI Taxonomy" id="72407"/>
    <lineage>
        <taxon>Bacteria</taxon>
        <taxon>Pseudomonadati</taxon>
        <taxon>Pseudomonadota</taxon>
        <taxon>Gammaproteobacteria</taxon>
        <taxon>Enterobacterales</taxon>
        <taxon>Enterobacteriaceae</taxon>
        <taxon>Klebsiella/Raoultella group</taxon>
        <taxon>Klebsiella</taxon>
        <taxon>Klebsiella pneumoniae complex</taxon>
    </lineage>
</organism>
<dbReference type="Proteomes" id="UP000304895">
    <property type="component" value="Unassembled WGS sequence"/>
</dbReference>
<dbReference type="EMBL" id="SSUJ01000034">
    <property type="protein sequence ID" value="THI23473.1"/>
    <property type="molecule type" value="Genomic_DNA"/>
</dbReference>
<dbReference type="KEGG" id="kpy:KPNIH31_18285"/>
<proteinExistence type="predicted"/>
<accession>A0A4S4XX50</accession>
<comment type="caution">
    <text evidence="1">The sequence shown here is derived from an EMBL/GenBank/DDBJ whole genome shotgun (WGS) entry which is preliminary data.</text>
</comment>
<dbReference type="AlphaFoldDB" id="A0A4S4XX50"/>
<name>A0A4S4XX50_KLEPN</name>
<dbReference type="RefSeq" id="WP_032433382.1">
    <property type="nucleotide sequence ID" value="NZ_CP009876.1"/>
</dbReference>
<gene>
    <name evidence="1" type="ORF">E9161_26325</name>
</gene>
<evidence type="ECO:0000313" key="1">
    <source>
        <dbReference type="EMBL" id="THI23473.1"/>
    </source>
</evidence>
<sequence>MDEKEVNFSLSYEQLLQEAEESIQKCELSKDGPYYPQELSKATDFLQFWHRLANRDYSGVGNDERIEADWQRQHALVFKREE</sequence>